<dbReference type="EMBL" id="KB201931">
    <property type="protein sequence ID" value="ESO93220.1"/>
    <property type="molecule type" value="Genomic_DNA"/>
</dbReference>
<dbReference type="RefSeq" id="XP_009055924.1">
    <property type="nucleotide sequence ID" value="XM_009057676.1"/>
</dbReference>
<dbReference type="PANTHER" id="PTHR34717">
    <property type="entry name" value="EG:BACR7A4.20 PROTEIN"/>
    <property type="match status" value="1"/>
</dbReference>
<organism evidence="3 4">
    <name type="scientific">Lottia gigantea</name>
    <name type="common">Giant owl limpet</name>
    <dbReference type="NCBI Taxonomy" id="225164"/>
    <lineage>
        <taxon>Eukaryota</taxon>
        <taxon>Metazoa</taxon>
        <taxon>Spiralia</taxon>
        <taxon>Lophotrochozoa</taxon>
        <taxon>Mollusca</taxon>
        <taxon>Gastropoda</taxon>
        <taxon>Patellogastropoda</taxon>
        <taxon>Lottioidea</taxon>
        <taxon>Lottiidae</taxon>
        <taxon>Lottia</taxon>
    </lineage>
</organism>
<reference evidence="3 4" key="1">
    <citation type="journal article" date="2013" name="Nature">
        <title>Insights into bilaterian evolution from three spiralian genomes.</title>
        <authorList>
            <person name="Simakov O."/>
            <person name="Marletaz F."/>
            <person name="Cho S.J."/>
            <person name="Edsinger-Gonzales E."/>
            <person name="Havlak P."/>
            <person name="Hellsten U."/>
            <person name="Kuo D.H."/>
            <person name="Larsson T."/>
            <person name="Lv J."/>
            <person name="Arendt D."/>
            <person name="Savage R."/>
            <person name="Osoegawa K."/>
            <person name="de Jong P."/>
            <person name="Grimwood J."/>
            <person name="Chapman J.A."/>
            <person name="Shapiro H."/>
            <person name="Aerts A."/>
            <person name="Otillar R.P."/>
            <person name="Terry A.Y."/>
            <person name="Boore J.L."/>
            <person name="Grigoriev I.V."/>
            <person name="Lindberg D.R."/>
            <person name="Seaver E.C."/>
            <person name="Weisblat D.A."/>
            <person name="Putnam N.H."/>
            <person name="Rokhsar D.S."/>
        </authorList>
    </citation>
    <scope>NUCLEOTIDE SEQUENCE [LARGE SCALE GENOMIC DNA]</scope>
</reference>
<dbReference type="STRING" id="225164.V4ADL6"/>
<accession>V4ADL6</accession>
<dbReference type="HOGENOM" id="CLU_041209_0_0_1"/>
<proteinExistence type="predicted"/>
<feature type="domain" description="DUF7064" evidence="2">
    <location>
        <begin position="275"/>
        <end position="397"/>
    </location>
</feature>
<feature type="signal peptide" evidence="1">
    <location>
        <begin position="1"/>
        <end position="15"/>
    </location>
</feature>
<evidence type="ECO:0000256" key="1">
    <source>
        <dbReference type="SAM" id="SignalP"/>
    </source>
</evidence>
<evidence type="ECO:0000313" key="4">
    <source>
        <dbReference type="Proteomes" id="UP000030746"/>
    </source>
</evidence>
<keyword evidence="4" id="KW-1185">Reference proteome</keyword>
<dbReference type="OMA" id="HSFGTER"/>
<dbReference type="OrthoDB" id="5798273at2759"/>
<dbReference type="Proteomes" id="UP000030746">
    <property type="component" value="Unassembled WGS sequence"/>
</dbReference>
<dbReference type="Pfam" id="PF23212">
    <property type="entry name" value="DUF7064"/>
    <property type="match status" value="1"/>
</dbReference>
<dbReference type="CTD" id="20231742"/>
<gene>
    <name evidence="3" type="ORF">LOTGIDRAFT_119476</name>
</gene>
<keyword evidence="1" id="KW-0732">Signal</keyword>
<dbReference type="AlphaFoldDB" id="V4ADL6"/>
<feature type="chain" id="PRO_5012407121" description="DUF7064 domain-containing protein" evidence="1">
    <location>
        <begin position="16"/>
        <end position="400"/>
    </location>
</feature>
<sequence>MIYLMIFLTCLPILALYLLIPERSPIHGVYRQKGRWYYLKYWIFRMIFWLRSYQNKRLTKSTKNNNAGYGLRSRVSPGEMDKVQTLNHDHPLAVDAVYFNGGSKDGVYMVLATARRHNNLTQTILILRLPGIGLLEMPTQPDTNLVGKSKHFSAGGLTLKPVEPMKKWKLSFNGQLRYVGSVEETNKYLTVSFELEWNCLTPYFDFDTDLNPNVMSDAIAREKWSREYFNTLQKAHQTHYEQFGEIKGNIGIEGYHTYHIEIQGVRDHSYGNIRDWKHIHRYGIQYMYFVDGTSACIGVICMPSTMSRLVIGYVFKPNGSMETVSSTDFELYNFGDDGNPPVQLSFNFTTGTTEYKLDIEVIECPVFYMGENWDAKIYERFCKFQLNGVVGWGISEWDYR</sequence>
<dbReference type="KEGG" id="lgi:LOTGIDRAFT_119476"/>
<name>V4ADL6_LOTGI</name>
<protein>
    <recommendedName>
        <fullName evidence="2">DUF7064 domain-containing protein</fullName>
    </recommendedName>
</protein>
<dbReference type="InterPro" id="IPR055492">
    <property type="entry name" value="DUF7064"/>
</dbReference>
<evidence type="ECO:0000313" key="3">
    <source>
        <dbReference type="EMBL" id="ESO93220.1"/>
    </source>
</evidence>
<dbReference type="PANTHER" id="PTHR34717:SF1">
    <property type="entry name" value="EG:BACR7A4.20 PROTEIN"/>
    <property type="match status" value="1"/>
</dbReference>
<evidence type="ECO:0000259" key="2">
    <source>
        <dbReference type="Pfam" id="PF23212"/>
    </source>
</evidence>
<dbReference type="GeneID" id="20231742"/>